<dbReference type="EMBL" id="JAFCMP010000112">
    <property type="protein sequence ID" value="KAG5186341.1"/>
    <property type="molecule type" value="Genomic_DNA"/>
</dbReference>
<dbReference type="Proteomes" id="UP000664859">
    <property type="component" value="Unassembled WGS sequence"/>
</dbReference>
<evidence type="ECO:0000313" key="2">
    <source>
        <dbReference type="Proteomes" id="UP000664859"/>
    </source>
</evidence>
<dbReference type="Gene3D" id="3.30.40.220">
    <property type="match status" value="1"/>
</dbReference>
<sequence length="390" mass="44720">MSRQKQGPKTFDDVISNLGDSTQAILVTCDSTTEAMSRAAQIFQDDVNIKDTKVYGHHIVVNYVKSTYFSTRARQIGNGCVNIGRRQMLSLEKEMEPTHVNKRAVELDEEPEPISGHITVWLCGRWNQKPAEKYMLSLRVMNMRKNSKQRTHTFDEKAALIKLRDALIRLKNSSLCACGRPNCNIILRTYGEHSISPDRMFDNLGYSADHQILKIVAKEHNTAVKHDAVVRERVSQHNWLSTTGGSTSQSLKKMIAKLAKKKRRTPVEDAQLVRFKTKDQKEWNKHFQKVLIFKKKYCPNCALCGSELYYGDTHGKLRFSGRPNQASPDRIDNSNPFYDMDNVRMVCQSCNLSEKDYRRVSSENESTKQGPIPFVAARWIEAVNQRLEYL</sequence>
<organism evidence="1 2">
    <name type="scientific">Tribonema minus</name>
    <dbReference type="NCBI Taxonomy" id="303371"/>
    <lineage>
        <taxon>Eukaryota</taxon>
        <taxon>Sar</taxon>
        <taxon>Stramenopiles</taxon>
        <taxon>Ochrophyta</taxon>
        <taxon>PX clade</taxon>
        <taxon>Xanthophyceae</taxon>
        <taxon>Tribonematales</taxon>
        <taxon>Tribonemataceae</taxon>
        <taxon>Tribonema</taxon>
    </lineage>
</organism>
<proteinExistence type="predicted"/>
<name>A0A836CK26_9STRA</name>
<comment type="caution">
    <text evidence="1">The sequence shown here is derived from an EMBL/GenBank/DDBJ whole genome shotgun (WGS) entry which is preliminary data.</text>
</comment>
<dbReference type="AlphaFoldDB" id="A0A836CK26"/>
<keyword evidence="2" id="KW-1185">Reference proteome</keyword>
<protein>
    <submittedName>
        <fullName evidence="1">Uncharacterized protein</fullName>
    </submittedName>
</protein>
<evidence type="ECO:0000313" key="1">
    <source>
        <dbReference type="EMBL" id="KAG5186341.1"/>
    </source>
</evidence>
<reference evidence="1" key="1">
    <citation type="submission" date="2021-02" db="EMBL/GenBank/DDBJ databases">
        <title>First Annotated Genome of the Yellow-green Alga Tribonema minus.</title>
        <authorList>
            <person name="Mahan K.M."/>
        </authorList>
    </citation>
    <scope>NUCLEOTIDE SEQUENCE</scope>
    <source>
        <strain evidence="1">UTEX B ZZ1240</strain>
    </source>
</reference>
<gene>
    <name evidence="1" type="ORF">JKP88DRAFT_240942</name>
</gene>
<accession>A0A836CK26</accession>